<proteinExistence type="predicted"/>
<dbReference type="Proteomes" id="UP000238523">
    <property type="component" value="Plasmid pRLN1"/>
</dbReference>
<geneLocation type="plasmid" evidence="2">
    <name>prln1</name>
</geneLocation>
<evidence type="ECO:0000313" key="1">
    <source>
        <dbReference type="EMBL" id="AUW45999.1"/>
    </source>
</evidence>
<organism evidence="1 2">
    <name type="scientific">Rhizobium leguminosarum</name>
    <dbReference type="NCBI Taxonomy" id="384"/>
    <lineage>
        <taxon>Bacteria</taxon>
        <taxon>Pseudomonadati</taxon>
        <taxon>Pseudomonadota</taxon>
        <taxon>Alphaproteobacteria</taxon>
        <taxon>Hyphomicrobiales</taxon>
        <taxon>Rhizobiaceae</taxon>
        <taxon>Rhizobium/Agrobacterium group</taxon>
        <taxon>Rhizobium</taxon>
    </lineage>
</organism>
<accession>A0A2K9ZCN9</accession>
<keyword evidence="1" id="KW-0614">Plasmid</keyword>
<dbReference type="EMBL" id="CP025013">
    <property type="protein sequence ID" value="AUW45999.1"/>
    <property type="molecule type" value="Genomic_DNA"/>
</dbReference>
<reference evidence="1 2" key="1">
    <citation type="submission" date="2017-11" db="EMBL/GenBank/DDBJ databases">
        <title>Complete genome of Rhizobium leguminosarum Norway, an ineffective micro-symbiont.</title>
        <authorList>
            <person name="Hoffrichter A."/>
            <person name="Liang J."/>
            <person name="Brachmann A."/>
            <person name="Marin M."/>
        </authorList>
    </citation>
    <scope>NUCLEOTIDE SEQUENCE [LARGE SCALE GENOMIC DNA]</scope>
    <source>
        <strain evidence="1 2">Norway</strain>
        <plasmid evidence="2">Plasmid prln1</plasmid>
    </source>
</reference>
<dbReference type="AlphaFoldDB" id="A0A2K9ZCN9"/>
<gene>
    <name evidence="1" type="ORF">CUJ84_pRLN1000538</name>
</gene>
<evidence type="ECO:0000313" key="2">
    <source>
        <dbReference type="Proteomes" id="UP000238523"/>
    </source>
</evidence>
<sequence>MALSNASGATDAASRIRYSSNMAAQGRCIGANLEVFSEWISGHLLFGAGAVPIAEMDTTIAVTAEKSTSA</sequence>
<protein>
    <submittedName>
        <fullName evidence="1">Uncharacterized protein</fullName>
    </submittedName>
</protein>
<name>A0A2K9ZCN9_RHILE</name>